<feature type="transmembrane region" description="Helical" evidence="5">
    <location>
        <begin position="272"/>
        <end position="294"/>
    </location>
</feature>
<dbReference type="Proteomes" id="UP000001554">
    <property type="component" value="Unplaced"/>
</dbReference>
<keyword evidence="6" id="KW-1185">Reference proteome</keyword>
<dbReference type="PANTHER" id="PTHR19282:SF452">
    <property type="entry name" value="LD03691P"/>
    <property type="match status" value="1"/>
</dbReference>
<evidence type="ECO:0000256" key="1">
    <source>
        <dbReference type="ARBA" id="ARBA00004141"/>
    </source>
</evidence>
<dbReference type="InterPro" id="IPR008952">
    <property type="entry name" value="Tetraspanin_EC2_sf"/>
</dbReference>
<evidence type="ECO:0000313" key="6">
    <source>
        <dbReference type="Proteomes" id="UP000001554"/>
    </source>
</evidence>
<feature type="transmembrane region" description="Helical" evidence="5">
    <location>
        <begin position="49"/>
        <end position="73"/>
    </location>
</feature>
<feature type="transmembrane region" description="Helical" evidence="5">
    <location>
        <begin position="85"/>
        <end position="111"/>
    </location>
</feature>
<organism evidence="6 7">
    <name type="scientific">Branchiostoma floridae</name>
    <name type="common">Florida lancelet</name>
    <name type="synonym">Amphioxus</name>
    <dbReference type="NCBI Taxonomy" id="7739"/>
    <lineage>
        <taxon>Eukaryota</taxon>
        <taxon>Metazoa</taxon>
        <taxon>Chordata</taxon>
        <taxon>Cephalochordata</taxon>
        <taxon>Leptocardii</taxon>
        <taxon>Amphioxiformes</taxon>
        <taxon>Branchiostomatidae</taxon>
        <taxon>Branchiostoma</taxon>
    </lineage>
</organism>
<dbReference type="PRINTS" id="PR00259">
    <property type="entry name" value="TMFOUR"/>
</dbReference>
<name>A0A9J7KL77_BRAFL</name>
<dbReference type="Gene3D" id="1.10.1450.10">
    <property type="entry name" value="Tetraspanin"/>
    <property type="match status" value="1"/>
</dbReference>
<dbReference type="OrthoDB" id="5982705at2759"/>
<comment type="subcellular location">
    <subcellularLocation>
        <location evidence="1">Membrane</location>
        <topology evidence="1">Multi-pass membrane protein</topology>
    </subcellularLocation>
</comment>
<dbReference type="RefSeq" id="XP_035665603.1">
    <property type="nucleotide sequence ID" value="XM_035809710.1"/>
</dbReference>
<keyword evidence="2 5" id="KW-0812">Transmembrane</keyword>
<dbReference type="PANTHER" id="PTHR19282">
    <property type="entry name" value="TETRASPANIN"/>
    <property type="match status" value="1"/>
</dbReference>
<evidence type="ECO:0000256" key="2">
    <source>
        <dbReference type="ARBA" id="ARBA00022692"/>
    </source>
</evidence>
<dbReference type="GeneID" id="118408851"/>
<evidence type="ECO:0000256" key="5">
    <source>
        <dbReference type="SAM" id="Phobius"/>
    </source>
</evidence>
<keyword evidence="4 5" id="KW-0472">Membrane</keyword>
<dbReference type="OMA" id="PFRTIRN"/>
<evidence type="ECO:0000256" key="4">
    <source>
        <dbReference type="ARBA" id="ARBA00023136"/>
    </source>
</evidence>
<accession>A0A9J7KL77</accession>
<dbReference type="AlphaFoldDB" id="A0A9J7KL77"/>
<dbReference type="SUPFAM" id="SSF48652">
    <property type="entry name" value="Tetraspanin"/>
    <property type="match status" value="1"/>
</dbReference>
<sequence length="316" mass="35519">MSTAQRLLKIEPGRDRAETVLMKGADTETEARIPRHNPFLITCFKFQLLVFNLVFVIAGTALLCVTTLAHYAFADYVRYMEDELWPILGLCYFVGAAIFLTGAIGCGAGWCETYKVTITYCVLMTLLFLLTSAAASAIIAFEAVGKDNQTNNLHQGLTQAEWRVERFMLKSMDRVASGRIIMDAVQVQLQCCGAKGYMDWFKTPFHNLRNETEPYDVPGSCCLNATMNFSFTRPDDSCGYQLDTEAKAIDSIYTEGCGPKVAKFIRENLKGLGAVGIVVIVLEILGFTCGCCFLHQLRRKRKERDMMEQYEKLLQY</sequence>
<evidence type="ECO:0000256" key="3">
    <source>
        <dbReference type="ARBA" id="ARBA00022989"/>
    </source>
</evidence>
<gene>
    <name evidence="7" type="primary">LOC118408851</name>
</gene>
<dbReference type="GO" id="GO:0016020">
    <property type="term" value="C:membrane"/>
    <property type="evidence" value="ECO:0007669"/>
    <property type="project" value="UniProtKB-SubCell"/>
</dbReference>
<proteinExistence type="predicted"/>
<protein>
    <submittedName>
        <fullName evidence="7">CD63 antigen-like isoform X1</fullName>
    </submittedName>
</protein>
<dbReference type="Pfam" id="PF00335">
    <property type="entry name" value="Tetraspanin"/>
    <property type="match status" value="1"/>
</dbReference>
<feature type="transmembrane region" description="Helical" evidence="5">
    <location>
        <begin position="118"/>
        <end position="141"/>
    </location>
</feature>
<dbReference type="FunFam" id="1.10.1450.10:FF:000081">
    <property type="entry name" value="Tetraspanin"/>
    <property type="match status" value="1"/>
</dbReference>
<reference evidence="7" key="1">
    <citation type="submission" date="2025-08" db="UniProtKB">
        <authorList>
            <consortium name="RefSeq"/>
        </authorList>
    </citation>
    <scope>IDENTIFICATION</scope>
    <source>
        <strain evidence="7">S238N-H82</strain>
        <tissue evidence="7">Testes</tissue>
    </source>
</reference>
<dbReference type="InterPro" id="IPR018499">
    <property type="entry name" value="Tetraspanin/Peripherin"/>
</dbReference>
<evidence type="ECO:0000313" key="7">
    <source>
        <dbReference type="RefSeq" id="XP_035665603.1"/>
    </source>
</evidence>
<keyword evidence="3 5" id="KW-1133">Transmembrane helix</keyword>
<dbReference type="KEGG" id="bfo:118408851"/>